<dbReference type="InterPro" id="IPR036412">
    <property type="entry name" value="HAD-like_sf"/>
</dbReference>
<dbReference type="Gene3D" id="3.40.50.1000">
    <property type="entry name" value="HAD superfamily/HAD-like"/>
    <property type="match status" value="1"/>
</dbReference>
<dbReference type="InterPro" id="IPR059000">
    <property type="entry name" value="ATPase_P-type_domA"/>
</dbReference>
<dbReference type="GO" id="GO:0043682">
    <property type="term" value="F:P-type divalent copper transporter activity"/>
    <property type="evidence" value="ECO:0007669"/>
    <property type="project" value="TreeGrafter"/>
</dbReference>
<dbReference type="InterPro" id="IPR023299">
    <property type="entry name" value="ATPase_P-typ_cyto_dom_N"/>
</dbReference>
<organism evidence="10 11">
    <name type="scientific">Fluoribacter dumoffii</name>
    <dbReference type="NCBI Taxonomy" id="463"/>
    <lineage>
        <taxon>Bacteria</taxon>
        <taxon>Pseudomonadati</taxon>
        <taxon>Pseudomonadota</taxon>
        <taxon>Gammaproteobacteria</taxon>
        <taxon>Legionellales</taxon>
        <taxon>Legionellaceae</taxon>
        <taxon>Fluoribacter</taxon>
    </lineage>
</organism>
<feature type="transmembrane region" description="Helical" evidence="8">
    <location>
        <begin position="438"/>
        <end position="459"/>
    </location>
</feature>
<dbReference type="Gene3D" id="2.70.150.10">
    <property type="entry name" value="Calcium-transporting ATPase, cytoplasmic transduction domain A"/>
    <property type="match status" value="1"/>
</dbReference>
<dbReference type="SUPFAM" id="SSF81665">
    <property type="entry name" value="Calcium ATPase, transmembrane domain M"/>
    <property type="match status" value="1"/>
</dbReference>
<dbReference type="OrthoDB" id="2490855at2"/>
<dbReference type="InterPro" id="IPR023298">
    <property type="entry name" value="ATPase_P-typ_TM_dom_sf"/>
</dbReference>
<dbReference type="GO" id="GO:0012505">
    <property type="term" value="C:endomembrane system"/>
    <property type="evidence" value="ECO:0007669"/>
    <property type="project" value="UniProtKB-SubCell"/>
</dbReference>
<evidence type="ECO:0000256" key="7">
    <source>
        <dbReference type="SAM" id="MobiDB-lite"/>
    </source>
</evidence>
<evidence type="ECO:0000256" key="4">
    <source>
        <dbReference type="ARBA" id="ARBA00022967"/>
    </source>
</evidence>
<comment type="subcellular location">
    <subcellularLocation>
        <location evidence="1">Endomembrane system</location>
        <topology evidence="1">Multi-pass membrane protein</topology>
    </subcellularLocation>
</comment>
<feature type="transmembrane region" description="Helical" evidence="8">
    <location>
        <begin position="198"/>
        <end position="217"/>
    </location>
</feature>
<dbReference type="Pfam" id="PF00122">
    <property type="entry name" value="E1-E2_ATPase"/>
    <property type="match status" value="1"/>
</dbReference>
<evidence type="ECO:0000256" key="8">
    <source>
        <dbReference type="SAM" id="Phobius"/>
    </source>
</evidence>
<dbReference type="InterPro" id="IPR001757">
    <property type="entry name" value="P_typ_ATPase"/>
</dbReference>
<evidence type="ECO:0000313" key="10">
    <source>
        <dbReference type="EMBL" id="STO22882.1"/>
    </source>
</evidence>
<feature type="region of interest" description="Disordered" evidence="7">
    <location>
        <begin position="96"/>
        <end position="168"/>
    </location>
</feature>
<dbReference type="Pfam" id="PF00702">
    <property type="entry name" value="Hydrolase"/>
    <property type="match status" value="1"/>
</dbReference>
<keyword evidence="3" id="KW-0479">Metal-binding</keyword>
<feature type="compositionally biased region" description="Basic residues" evidence="7">
    <location>
        <begin position="101"/>
        <end position="125"/>
    </location>
</feature>
<dbReference type="PANTHER" id="PTHR43520">
    <property type="entry name" value="ATP7, ISOFORM B"/>
    <property type="match status" value="1"/>
</dbReference>
<evidence type="ECO:0000256" key="5">
    <source>
        <dbReference type="ARBA" id="ARBA00022989"/>
    </source>
</evidence>
<dbReference type="EMBL" id="UGGT01000001">
    <property type="protein sequence ID" value="STO22882.1"/>
    <property type="molecule type" value="Genomic_DNA"/>
</dbReference>
<dbReference type="Gene3D" id="3.40.1110.10">
    <property type="entry name" value="Calcium-transporting ATPase, cytoplasmic domain N"/>
    <property type="match status" value="1"/>
</dbReference>
<keyword evidence="2 8" id="KW-0812">Transmembrane</keyword>
<dbReference type="InterPro" id="IPR023214">
    <property type="entry name" value="HAD_sf"/>
</dbReference>
<dbReference type="PRINTS" id="PR00119">
    <property type="entry name" value="CATATPASE"/>
</dbReference>
<keyword evidence="10" id="KW-0378">Hydrolase</keyword>
<dbReference type="PANTHER" id="PTHR43520:SF8">
    <property type="entry name" value="P-TYPE CU(+) TRANSPORTER"/>
    <property type="match status" value="1"/>
</dbReference>
<keyword evidence="11" id="KW-1185">Reference proteome</keyword>
<feature type="transmembrane region" description="Helical" evidence="8">
    <location>
        <begin position="786"/>
        <end position="805"/>
    </location>
</feature>
<dbReference type="GeneID" id="93293871"/>
<dbReference type="GO" id="GO:0005524">
    <property type="term" value="F:ATP binding"/>
    <property type="evidence" value="ECO:0007669"/>
    <property type="project" value="InterPro"/>
</dbReference>
<evidence type="ECO:0000256" key="1">
    <source>
        <dbReference type="ARBA" id="ARBA00004127"/>
    </source>
</evidence>
<accession>A0A377GDJ8</accession>
<keyword evidence="6 8" id="KW-0472">Membrane</keyword>
<protein>
    <submittedName>
        <fullName evidence="10">Cation-transporting ATPase PacS</fullName>
        <ecNumber evidence="10">3.6.3.-</ecNumber>
    </submittedName>
</protein>
<sequence length="881" mass="96669">MYLYNYRFCLVDDTQLISEETATQILQTLQKIKGLELVRVAIDFNTPKKSISLLSRSPKAPFIKETVTQSFQGRGIQLSDKMETETLKYEEEMGDEFHPAHSSHPHSHPNKNKKNTHHSHSHSKNHSHEHSEKKPQDHFKKDTHTHDQKKAVTHDHHHHGHAHDHSHSHENHWLKAALGLIWGIGLIALSLTTFNIPLIVYFAITGLTTLMTLYLGFNVYKSAWNALREKNWDTTTLYTISTLTIVAVSIASLFIPGLPMMFEAAPLVLGFWHLGEGVEHTLINEIEKKLDVRDCLPQLVQLIGNPNKKISPKNLIPNDKIILNKGEVIPVDGVLTTKALLYTTRIDGSPHLKVFNPGDEVKAGMRLADHIPTLEMRVTKTYQNSYLSLIAKNIEKANNEKAPVEVFANRILKYFIPGLLVVALGSGIIIGSLFSPALAIQCVISVLVSACPCALSLITPMAVKIGMKKASENGIQFKDGKTLQAAADIDTVVFDLNGTLTQGNIVVQSLLISDKKFLNHIALLESHSDHPTAKKILSFIRNQDYVANNTLKITCVDKSHHSGIKGIIDNETFMIGNKDMLLANGITQINEPYDNPENGSVYIVHGKTVIGQVDLIDPLREDAIATVKQLQEQGIAVHICTGADLATAKKSADLLGISPKNICANTVGAVSKTGEVSKESYIALLKRKGCNVAMVGDAINDIPAIAKAKVGIAVTSGIGDSITKQHAGIVLQQGRLFPVATAFDVAAKTKQNITQNLFVSLTYNSTITLVAAGLFVAIGFALNPALGVALMVLESAIVLSNLYRFKHQEVLLAKMENTTAPTDSTNLVLNSLTHSSQPSVQLTKTEQPVAYFGKLFAAIQPEKEIPSYHPGLQEENLYQYN</sequence>
<evidence type="ECO:0000313" key="11">
    <source>
        <dbReference type="Proteomes" id="UP000254554"/>
    </source>
</evidence>
<dbReference type="GO" id="GO:0055070">
    <property type="term" value="P:copper ion homeostasis"/>
    <property type="evidence" value="ECO:0007669"/>
    <property type="project" value="TreeGrafter"/>
</dbReference>
<gene>
    <name evidence="10" type="primary">pacS_2</name>
    <name evidence="10" type="ORF">NCTC11370_02984</name>
</gene>
<dbReference type="NCBIfam" id="TIGR01494">
    <property type="entry name" value="ATPase_P-type"/>
    <property type="match status" value="1"/>
</dbReference>
<reference evidence="10 11" key="1">
    <citation type="submission" date="2018-06" db="EMBL/GenBank/DDBJ databases">
        <authorList>
            <consortium name="Pathogen Informatics"/>
            <person name="Doyle S."/>
        </authorList>
    </citation>
    <scope>NUCLEOTIDE SEQUENCE [LARGE SCALE GENOMIC DNA]</scope>
    <source>
        <strain evidence="10 11">NCTC11370</strain>
    </source>
</reference>
<dbReference type="GO" id="GO:0016887">
    <property type="term" value="F:ATP hydrolysis activity"/>
    <property type="evidence" value="ECO:0007669"/>
    <property type="project" value="InterPro"/>
</dbReference>
<keyword evidence="4" id="KW-1278">Translocase</keyword>
<dbReference type="GO" id="GO:0005507">
    <property type="term" value="F:copper ion binding"/>
    <property type="evidence" value="ECO:0007669"/>
    <property type="project" value="TreeGrafter"/>
</dbReference>
<name>A0A377GDJ8_9GAMM</name>
<feature type="transmembrane region" description="Helical" evidence="8">
    <location>
        <begin position="173"/>
        <end position="191"/>
    </location>
</feature>
<evidence type="ECO:0000256" key="2">
    <source>
        <dbReference type="ARBA" id="ARBA00022692"/>
    </source>
</evidence>
<feature type="compositionally biased region" description="Basic and acidic residues" evidence="7">
    <location>
        <begin position="126"/>
        <end position="154"/>
    </location>
</feature>
<dbReference type="SUPFAM" id="SSF81653">
    <property type="entry name" value="Calcium ATPase, transduction domain A"/>
    <property type="match status" value="1"/>
</dbReference>
<dbReference type="Proteomes" id="UP000254554">
    <property type="component" value="Unassembled WGS sequence"/>
</dbReference>
<feature type="domain" description="P-type ATPase A" evidence="9">
    <location>
        <begin position="307"/>
        <end position="394"/>
    </location>
</feature>
<dbReference type="STRING" id="1094715.GCA_000236165_02970"/>
<keyword evidence="5 8" id="KW-1133">Transmembrane helix</keyword>
<dbReference type="GO" id="GO:0016020">
    <property type="term" value="C:membrane"/>
    <property type="evidence" value="ECO:0007669"/>
    <property type="project" value="InterPro"/>
</dbReference>
<feature type="transmembrane region" description="Helical" evidence="8">
    <location>
        <begin position="757"/>
        <end position="780"/>
    </location>
</feature>
<evidence type="ECO:0000259" key="9">
    <source>
        <dbReference type="Pfam" id="PF00122"/>
    </source>
</evidence>
<proteinExistence type="predicted"/>
<feature type="transmembrane region" description="Helical" evidence="8">
    <location>
        <begin position="237"/>
        <end position="255"/>
    </location>
</feature>
<dbReference type="AlphaFoldDB" id="A0A377GDJ8"/>
<feature type="transmembrane region" description="Helical" evidence="8">
    <location>
        <begin position="411"/>
        <end position="432"/>
    </location>
</feature>
<dbReference type="InterPro" id="IPR008250">
    <property type="entry name" value="ATPase_P-typ_transduc_dom_A_sf"/>
</dbReference>
<dbReference type="EC" id="3.6.3.-" evidence="10"/>
<evidence type="ECO:0000256" key="6">
    <source>
        <dbReference type="ARBA" id="ARBA00023136"/>
    </source>
</evidence>
<evidence type="ECO:0000256" key="3">
    <source>
        <dbReference type="ARBA" id="ARBA00022723"/>
    </source>
</evidence>
<dbReference type="RefSeq" id="WP_010655002.1">
    <property type="nucleotide sequence ID" value="NZ_UGGT01000001.1"/>
</dbReference>
<dbReference type="SUPFAM" id="SSF56784">
    <property type="entry name" value="HAD-like"/>
    <property type="match status" value="1"/>
</dbReference>